<gene>
    <name evidence="1" type="ORF">VP01_1741g1</name>
</gene>
<dbReference type="EMBL" id="LAVV01006550">
    <property type="protein sequence ID" value="KNZ59391.1"/>
    <property type="molecule type" value="Genomic_DNA"/>
</dbReference>
<keyword evidence="2" id="KW-1185">Reference proteome</keyword>
<evidence type="ECO:0000313" key="2">
    <source>
        <dbReference type="Proteomes" id="UP000037035"/>
    </source>
</evidence>
<evidence type="ECO:0000313" key="1">
    <source>
        <dbReference type="EMBL" id="KNZ59391.1"/>
    </source>
</evidence>
<accession>A0A0L6VF39</accession>
<name>A0A0L6VF39_9BASI</name>
<dbReference type="VEuPathDB" id="FungiDB:VP01_1741g1"/>
<dbReference type="Proteomes" id="UP000037035">
    <property type="component" value="Unassembled WGS sequence"/>
</dbReference>
<sequence length="170" mass="19323">MKPPLPLLLGYSLRPSGKMETSAPSKFLDLRSSIYLYCFSTAGIVSVSDIGRWSCVTCSGGGLLHGCSSLDIYDPTKWIRREAQNGRNFIVVTGPRWLGRQLWRIRLHFLLSMGNHFHLTNQELNLQSFFLILFPDHQFSFLFVVLFKYLEYARGTSVGSQVRGELTSIK</sequence>
<proteinExistence type="predicted"/>
<reference evidence="1 2" key="1">
    <citation type="submission" date="2015-08" db="EMBL/GenBank/DDBJ databases">
        <title>Next Generation Sequencing and Analysis of the Genome of Puccinia sorghi L Schw, the Causal Agent of Maize Common Rust.</title>
        <authorList>
            <person name="Rochi L."/>
            <person name="Burguener G."/>
            <person name="Darino M."/>
            <person name="Turjanski A."/>
            <person name="Kreff E."/>
            <person name="Dieguez M.J."/>
            <person name="Sacco F."/>
        </authorList>
    </citation>
    <scope>NUCLEOTIDE SEQUENCE [LARGE SCALE GENOMIC DNA]</scope>
    <source>
        <strain evidence="1 2">RO10H11247</strain>
    </source>
</reference>
<dbReference type="AlphaFoldDB" id="A0A0L6VF39"/>
<protein>
    <submittedName>
        <fullName evidence="1">Uncharacterized protein</fullName>
    </submittedName>
</protein>
<organism evidence="1 2">
    <name type="scientific">Puccinia sorghi</name>
    <dbReference type="NCBI Taxonomy" id="27349"/>
    <lineage>
        <taxon>Eukaryota</taxon>
        <taxon>Fungi</taxon>
        <taxon>Dikarya</taxon>
        <taxon>Basidiomycota</taxon>
        <taxon>Pucciniomycotina</taxon>
        <taxon>Pucciniomycetes</taxon>
        <taxon>Pucciniales</taxon>
        <taxon>Pucciniaceae</taxon>
        <taxon>Puccinia</taxon>
    </lineage>
</organism>
<comment type="caution">
    <text evidence="1">The sequence shown here is derived from an EMBL/GenBank/DDBJ whole genome shotgun (WGS) entry which is preliminary data.</text>
</comment>